<reference evidence="4" key="2">
    <citation type="submission" date="2020-09" db="EMBL/GenBank/DDBJ databases">
        <authorList>
            <person name="Sun Q."/>
            <person name="Ohkuma M."/>
        </authorList>
    </citation>
    <scope>NUCLEOTIDE SEQUENCE</scope>
    <source>
        <strain evidence="4">JCM 31311</strain>
    </source>
</reference>
<dbReference type="EMBL" id="BMQL01000006">
    <property type="protein sequence ID" value="GGR03036.1"/>
    <property type="molecule type" value="Genomic_DNA"/>
</dbReference>
<feature type="domain" description="CBS" evidence="3">
    <location>
        <begin position="66"/>
        <end position="124"/>
    </location>
</feature>
<dbReference type="PROSITE" id="PS51371">
    <property type="entry name" value="CBS"/>
    <property type="match status" value="2"/>
</dbReference>
<dbReference type="Proteomes" id="UP000603865">
    <property type="component" value="Unassembled WGS sequence"/>
</dbReference>
<dbReference type="RefSeq" id="WP_189088941.1">
    <property type="nucleotide sequence ID" value="NZ_BMQL01000006.1"/>
</dbReference>
<dbReference type="InterPro" id="IPR051257">
    <property type="entry name" value="Diverse_CBS-Domain"/>
</dbReference>
<dbReference type="InterPro" id="IPR000644">
    <property type="entry name" value="CBS_dom"/>
</dbReference>
<keyword evidence="5" id="KW-1185">Reference proteome</keyword>
<dbReference type="InterPro" id="IPR046342">
    <property type="entry name" value="CBS_dom_sf"/>
</dbReference>
<dbReference type="SUPFAM" id="SSF54631">
    <property type="entry name" value="CBS-domain pair"/>
    <property type="match status" value="1"/>
</dbReference>
<accession>A0A918F5L7</accession>
<evidence type="ECO:0000313" key="4">
    <source>
        <dbReference type="EMBL" id="GGR03036.1"/>
    </source>
</evidence>
<dbReference type="AlphaFoldDB" id="A0A918F5L7"/>
<sequence length="126" mass="13541">MKIRDYMSSKVMTVTPQTRLSEAREQLEVSGLRCLPVVEGRRLVGLLLASDLPGEAAPGIQVQAVMRPPNVTVPPNGAIERAAVLMLQHDVRGLPVVDAHEQLVGVLTVSDLLGVLVAHPPVQLWG</sequence>
<feature type="domain" description="CBS" evidence="3">
    <location>
        <begin position="7"/>
        <end position="62"/>
    </location>
</feature>
<protein>
    <recommendedName>
        <fullName evidence="3">CBS domain-containing protein</fullName>
    </recommendedName>
</protein>
<dbReference type="PANTHER" id="PTHR43080">
    <property type="entry name" value="CBS DOMAIN-CONTAINING PROTEIN CBSX3, MITOCHONDRIAL"/>
    <property type="match status" value="1"/>
</dbReference>
<dbReference type="PANTHER" id="PTHR43080:SF29">
    <property type="entry name" value="OS02G0818000 PROTEIN"/>
    <property type="match status" value="1"/>
</dbReference>
<evidence type="ECO:0000313" key="5">
    <source>
        <dbReference type="Proteomes" id="UP000603865"/>
    </source>
</evidence>
<dbReference type="SMART" id="SM00116">
    <property type="entry name" value="CBS"/>
    <property type="match status" value="2"/>
</dbReference>
<dbReference type="Gene3D" id="3.10.580.10">
    <property type="entry name" value="CBS-domain"/>
    <property type="match status" value="2"/>
</dbReference>
<proteinExistence type="predicted"/>
<name>A0A918F5L7_9DEIO</name>
<evidence type="ECO:0000259" key="3">
    <source>
        <dbReference type="PROSITE" id="PS51371"/>
    </source>
</evidence>
<reference evidence="4" key="1">
    <citation type="journal article" date="2014" name="Int. J. Syst. Evol. Microbiol.">
        <title>Complete genome sequence of Corynebacterium casei LMG S-19264T (=DSM 44701T), isolated from a smear-ripened cheese.</title>
        <authorList>
            <consortium name="US DOE Joint Genome Institute (JGI-PGF)"/>
            <person name="Walter F."/>
            <person name="Albersmeier A."/>
            <person name="Kalinowski J."/>
            <person name="Ruckert C."/>
        </authorList>
    </citation>
    <scope>NUCLEOTIDE SEQUENCE</scope>
    <source>
        <strain evidence="4">JCM 31311</strain>
    </source>
</reference>
<organism evidence="4 5">
    <name type="scientific">Deinococcus ruber</name>
    <dbReference type="NCBI Taxonomy" id="1848197"/>
    <lineage>
        <taxon>Bacteria</taxon>
        <taxon>Thermotogati</taxon>
        <taxon>Deinococcota</taxon>
        <taxon>Deinococci</taxon>
        <taxon>Deinococcales</taxon>
        <taxon>Deinococcaceae</taxon>
        <taxon>Deinococcus</taxon>
    </lineage>
</organism>
<dbReference type="Pfam" id="PF00571">
    <property type="entry name" value="CBS"/>
    <property type="match status" value="2"/>
</dbReference>
<evidence type="ECO:0000256" key="2">
    <source>
        <dbReference type="PROSITE-ProRule" id="PRU00703"/>
    </source>
</evidence>
<evidence type="ECO:0000256" key="1">
    <source>
        <dbReference type="ARBA" id="ARBA00023122"/>
    </source>
</evidence>
<comment type="caution">
    <text evidence="4">The sequence shown here is derived from an EMBL/GenBank/DDBJ whole genome shotgun (WGS) entry which is preliminary data.</text>
</comment>
<gene>
    <name evidence="4" type="ORF">GCM10008957_14840</name>
</gene>
<keyword evidence="1 2" id="KW-0129">CBS domain</keyword>